<dbReference type="AlphaFoldDB" id="A0A023FCH6"/>
<proteinExistence type="evidence at transcript level"/>
<reference evidence="2" key="1">
    <citation type="submission" date="2014-03" db="EMBL/GenBank/DDBJ databases">
        <title>The sialotranscriptome of Amblyomma triste, Amblyomma parvum and Amblyomma cajennense ticks, uncovered by 454-based RNA-seq.</title>
        <authorList>
            <person name="Garcia G.R."/>
            <person name="Gardinassi L.G."/>
            <person name="Ribeiro J.M."/>
            <person name="Anatriello E."/>
            <person name="Ferreira B.R."/>
            <person name="Moreira H.N."/>
            <person name="Mafra C."/>
            <person name="Olegario M.M."/>
            <person name="Szabo P.J."/>
            <person name="Miranda-Santos I.K."/>
            <person name="Maruyama S.R."/>
        </authorList>
    </citation>
    <scope>NUCLEOTIDE SEQUENCE</scope>
    <source>
        <strain evidence="2">Uberlandia</strain>
        <tissue evidence="2">Salivary glands</tissue>
    </source>
</reference>
<keyword evidence="1" id="KW-0732">Signal</keyword>
<feature type="chain" id="PRO_5001516352" description="Secreted protein" evidence="1">
    <location>
        <begin position="18"/>
        <end position="115"/>
    </location>
</feature>
<name>A0A023FCH6_AMBCJ</name>
<feature type="signal peptide" evidence="1">
    <location>
        <begin position="1"/>
        <end position="17"/>
    </location>
</feature>
<accession>A0A023FCH6</accession>
<dbReference type="EMBL" id="GBBK01005507">
    <property type="protein sequence ID" value="JAC18975.1"/>
    <property type="molecule type" value="mRNA"/>
</dbReference>
<evidence type="ECO:0000256" key="1">
    <source>
        <dbReference type="SAM" id="SignalP"/>
    </source>
</evidence>
<evidence type="ECO:0000313" key="2">
    <source>
        <dbReference type="EMBL" id="JAC18975.1"/>
    </source>
</evidence>
<feature type="non-terminal residue" evidence="2">
    <location>
        <position position="115"/>
    </location>
</feature>
<sequence>MRLVGLFIISGALAVCGERNYNPGRDTSLHVQEHSCWFRGYMLEAGVTQDMEKPCERWICKHYKSYPKVDIIGCSEANVTVVEIDPYEPVPQDEKKCFRFAAHRIKRYGVCAWSA</sequence>
<evidence type="ECO:0008006" key="3">
    <source>
        <dbReference type="Google" id="ProtNLM"/>
    </source>
</evidence>
<protein>
    <recommendedName>
        <fullName evidence="3">Secreted protein</fullName>
    </recommendedName>
</protein>
<organism evidence="2">
    <name type="scientific">Amblyomma cajennense</name>
    <name type="common">Cayenne tick</name>
    <name type="synonym">Acarus cajennensis</name>
    <dbReference type="NCBI Taxonomy" id="34607"/>
    <lineage>
        <taxon>Eukaryota</taxon>
        <taxon>Metazoa</taxon>
        <taxon>Ecdysozoa</taxon>
        <taxon>Arthropoda</taxon>
        <taxon>Chelicerata</taxon>
        <taxon>Arachnida</taxon>
        <taxon>Acari</taxon>
        <taxon>Parasitiformes</taxon>
        <taxon>Ixodida</taxon>
        <taxon>Ixodoidea</taxon>
        <taxon>Ixodidae</taxon>
        <taxon>Amblyomminae</taxon>
        <taxon>Amblyomma</taxon>
    </lineage>
</organism>